<keyword evidence="2" id="KW-0812">Transmembrane</keyword>
<comment type="caution">
    <text evidence="3">The sequence shown here is derived from an EMBL/GenBank/DDBJ whole genome shotgun (WGS) entry which is preliminary data.</text>
</comment>
<organism evidence="3 4">
    <name type="scientific">Acer negundo</name>
    <name type="common">Box elder</name>
    <dbReference type="NCBI Taxonomy" id="4023"/>
    <lineage>
        <taxon>Eukaryota</taxon>
        <taxon>Viridiplantae</taxon>
        <taxon>Streptophyta</taxon>
        <taxon>Embryophyta</taxon>
        <taxon>Tracheophyta</taxon>
        <taxon>Spermatophyta</taxon>
        <taxon>Magnoliopsida</taxon>
        <taxon>eudicotyledons</taxon>
        <taxon>Gunneridae</taxon>
        <taxon>Pentapetalae</taxon>
        <taxon>rosids</taxon>
        <taxon>malvids</taxon>
        <taxon>Sapindales</taxon>
        <taxon>Sapindaceae</taxon>
        <taxon>Hippocastanoideae</taxon>
        <taxon>Acereae</taxon>
        <taxon>Acer</taxon>
    </lineage>
</organism>
<feature type="transmembrane region" description="Helical" evidence="2">
    <location>
        <begin position="6"/>
        <end position="27"/>
    </location>
</feature>
<keyword evidence="2" id="KW-0472">Membrane</keyword>
<feature type="region of interest" description="Disordered" evidence="1">
    <location>
        <begin position="164"/>
        <end position="184"/>
    </location>
</feature>
<proteinExistence type="predicted"/>
<reference evidence="3" key="1">
    <citation type="journal article" date="2022" name="Plant J.">
        <title>Strategies of tolerance reflected in two North American maple genomes.</title>
        <authorList>
            <person name="McEvoy S.L."/>
            <person name="Sezen U.U."/>
            <person name="Trouern-Trend A."/>
            <person name="McMahon S.M."/>
            <person name="Schaberg P.G."/>
            <person name="Yang J."/>
            <person name="Wegrzyn J.L."/>
            <person name="Swenson N.G."/>
        </authorList>
    </citation>
    <scope>NUCLEOTIDE SEQUENCE</scope>
    <source>
        <strain evidence="3">91603</strain>
    </source>
</reference>
<evidence type="ECO:0000256" key="1">
    <source>
        <dbReference type="SAM" id="MobiDB-lite"/>
    </source>
</evidence>
<accession>A0AAD5IP55</accession>
<sequence length="184" mass="21372">MNYDPLTDYMIFRLSFLVLASVAALFLSQINNHSGIRSGRYGASFQQIEAKEEEDDDKFTDKLSEEAERVTRKTKQDSTPEIQINTVSEMEILHNLIKELEKKRLVVEGKSLQLYALKQQQSYFAQLGRRLEEKMADIEMLNDTVHSLQDEINKLKEEMRQAKSTERQLGRHGKEYDRGIAVEN</sequence>
<gene>
    <name evidence="3" type="ORF">LWI28_003956</name>
</gene>
<dbReference type="AlphaFoldDB" id="A0AAD5IP55"/>
<protein>
    <submittedName>
        <fullName evidence="3">Uncharacterized protein</fullName>
    </submittedName>
</protein>
<reference evidence="3" key="2">
    <citation type="submission" date="2023-02" db="EMBL/GenBank/DDBJ databases">
        <authorList>
            <person name="Swenson N.G."/>
            <person name="Wegrzyn J.L."/>
            <person name="Mcevoy S.L."/>
        </authorList>
    </citation>
    <scope>NUCLEOTIDE SEQUENCE</scope>
    <source>
        <strain evidence="3">91603</strain>
        <tissue evidence="3">Leaf</tissue>
    </source>
</reference>
<evidence type="ECO:0000313" key="4">
    <source>
        <dbReference type="Proteomes" id="UP001064489"/>
    </source>
</evidence>
<name>A0AAD5IP55_ACENE</name>
<dbReference type="Proteomes" id="UP001064489">
    <property type="component" value="Chromosome 8"/>
</dbReference>
<keyword evidence="2" id="KW-1133">Transmembrane helix</keyword>
<evidence type="ECO:0000313" key="3">
    <source>
        <dbReference type="EMBL" id="KAI9173619.1"/>
    </source>
</evidence>
<evidence type="ECO:0000256" key="2">
    <source>
        <dbReference type="SAM" id="Phobius"/>
    </source>
</evidence>
<keyword evidence="4" id="KW-1185">Reference proteome</keyword>
<dbReference type="EMBL" id="JAJSOW010000103">
    <property type="protein sequence ID" value="KAI9173619.1"/>
    <property type="molecule type" value="Genomic_DNA"/>
</dbReference>